<dbReference type="InterPro" id="IPR004328">
    <property type="entry name" value="BRO1_dom"/>
</dbReference>
<keyword evidence="1" id="KW-0175">Coiled coil</keyword>
<feature type="region of interest" description="Disordered" evidence="2">
    <location>
        <begin position="550"/>
        <end position="601"/>
    </location>
</feature>
<feature type="compositionally biased region" description="Low complexity" evidence="2">
    <location>
        <begin position="474"/>
        <end position="501"/>
    </location>
</feature>
<dbReference type="PANTHER" id="PTHR23030:SF39">
    <property type="entry name" value="PROGRAMMED CELL DEATH 6-INTERACTING PROTEIN"/>
    <property type="match status" value="1"/>
</dbReference>
<dbReference type="GO" id="GO:0000281">
    <property type="term" value="P:mitotic cytokinesis"/>
    <property type="evidence" value="ECO:0007669"/>
    <property type="project" value="TreeGrafter"/>
</dbReference>
<feature type="domain" description="BRO1" evidence="3">
    <location>
        <begin position="1"/>
        <end position="140"/>
    </location>
</feature>
<gene>
    <name evidence="4" type="ORF">AMK59_1904</name>
</gene>
<organism evidence="4 5">
    <name type="scientific">Oryctes borbonicus</name>
    <dbReference type="NCBI Taxonomy" id="1629725"/>
    <lineage>
        <taxon>Eukaryota</taxon>
        <taxon>Metazoa</taxon>
        <taxon>Ecdysozoa</taxon>
        <taxon>Arthropoda</taxon>
        <taxon>Hexapoda</taxon>
        <taxon>Insecta</taxon>
        <taxon>Pterygota</taxon>
        <taxon>Neoptera</taxon>
        <taxon>Endopterygota</taxon>
        <taxon>Coleoptera</taxon>
        <taxon>Polyphaga</taxon>
        <taxon>Scarabaeiformia</taxon>
        <taxon>Scarabaeidae</taxon>
        <taxon>Dynastinae</taxon>
        <taxon>Oryctes</taxon>
    </lineage>
</organism>
<dbReference type="Gene3D" id="1.25.40.280">
    <property type="entry name" value="alix/aip1 like domains"/>
    <property type="match status" value="1"/>
</dbReference>
<evidence type="ECO:0000259" key="3">
    <source>
        <dbReference type="PROSITE" id="PS51180"/>
    </source>
</evidence>
<dbReference type="EMBL" id="LJIG01001040">
    <property type="protein sequence ID" value="KRT85900.1"/>
    <property type="molecule type" value="Genomic_DNA"/>
</dbReference>
<feature type="compositionally biased region" description="Low complexity" evidence="2">
    <location>
        <begin position="555"/>
        <end position="601"/>
    </location>
</feature>
<dbReference type="InterPro" id="IPR038499">
    <property type="entry name" value="BRO1_sf"/>
</dbReference>
<dbReference type="InterPro" id="IPR025304">
    <property type="entry name" value="ALIX_V_dom"/>
</dbReference>
<dbReference type="Pfam" id="PF03097">
    <property type="entry name" value="BRO1"/>
    <property type="match status" value="1"/>
</dbReference>
<proteinExistence type="predicted"/>
<dbReference type="Pfam" id="PF13949">
    <property type="entry name" value="ALIX_LYPXL_bnd"/>
    <property type="match status" value="1"/>
</dbReference>
<feature type="region of interest" description="Disordered" evidence="2">
    <location>
        <begin position="462"/>
        <end position="501"/>
    </location>
</feature>
<keyword evidence="5" id="KW-1185">Reference proteome</keyword>
<dbReference type="OrthoDB" id="2141925at2759"/>
<accession>A0A0T6BEX3</accession>
<dbReference type="Gene3D" id="1.20.140.50">
    <property type="entry name" value="alix/aip1 like domains"/>
    <property type="match status" value="1"/>
</dbReference>
<dbReference type="GO" id="GO:0005768">
    <property type="term" value="C:endosome"/>
    <property type="evidence" value="ECO:0007669"/>
    <property type="project" value="TreeGrafter"/>
</dbReference>
<dbReference type="AlphaFoldDB" id="A0A0T6BEX3"/>
<dbReference type="Proteomes" id="UP000051574">
    <property type="component" value="Unassembled WGS sequence"/>
</dbReference>
<reference evidence="4 5" key="1">
    <citation type="submission" date="2015-09" db="EMBL/GenBank/DDBJ databases">
        <title>Draft genome of the scarab beetle Oryctes borbonicus.</title>
        <authorList>
            <person name="Meyer J.M."/>
            <person name="Markov G.V."/>
            <person name="Baskaran P."/>
            <person name="Herrmann M."/>
            <person name="Sommer R.J."/>
            <person name="Roedelsperger C."/>
        </authorList>
    </citation>
    <scope>NUCLEOTIDE SEQUENCE [LARGE SCALE GENOMIC DNA]</scope>
    <source>
        <strain evidence="4">OB123</strain>
        <tissue evidence="4">Whole animal</tissue>
    </source>
</reference>
<dbReference type="PANTHER" id="PTHR23030">
    <property type="entry name" value="PCD6 INTERACTING PROTEIN-RELATED"/>
    <property type="match status" value="1"/>
</dbReference>
<feature type="coiled-coil region" evidence="1">
    <location>
        <begin position="299"/>
        <end position="326"/>
    </location>
</feature>
<protein>
    <recommendedName>
        <fullName evidence="3">BRO1 domain-containing protein</fullName>
    </recommendedName>
</protein>
<evidence type="ECO:0000256" key="2">
    <source>
        <dbReference type="SAM" id="MobiDB-lite"/>
    </source>
</evidence>
<dbReference type="CDD" id="cd09235">
    <property type="entry name" value="V_Alix"/>
    <property type="match status" value="1"/>
</dbReference>
<evidence type="ECO:0000256" key="1">
    <source>
        <dbReference type="SAM" id="Coils"/>
    </source>
</evidence>
<dbReference type="Gene3D" id="1.20.120.560">
    <property type="entry name" value="alix/aip1 in complex with the ypdl late domain"/>
    <property type="match status" value="1"/>
</dbReference>
<comment type="caution">
    <text evidence="4">The sequence shown here is derived from an EMBL/GenBank/DDBJ whole genome shotgun (WGS) entry which is preliminary data.</text>
</comment>
<sequence length="601" mass="66435">MRAIALYYQSLVCKNDKAVGKEIAWLEHSIELFKASAQRSGKNLYNDIFIKAQRNLTEAKKDNDFIYHERIPDIKTLDPIGKAQPAKLLPVTHPMSKNFKDLFSELVPVVVHQALAAYDVRKSDITQAEISRLRESTQVLNSVLASLNLPAAIEVTDGDTLPPSLLEKAEKVKELGGINELEKMISDLPELLKRNKDILDESDRMLNEEKQADDSLRQQFKEKWNRTPSDKLTETFRANSAKYREIIINAEKADKIVRDKLASNREGIVLLGGSNAELQGSVPSGNGGTVSNSSAVNTLRQLMAEVDTIKAERDAIEQELTSATLDMKSKFLSALANDGSINEPALSIESLGEVFGPLQKQVKESIEKQDGLLERIQVANNEFVQERGATTGGREQMMCQLAKAYDAFRDINNNVKEGTKFYNDFTQILITAQNKISDYCFARKTEKEELMKDLTQAATRQAPIAPPVQPGYHSSVTPGTTPSPGAPSTPSQPQTSSVPTSLPYPVYVQGMPIPYGASSGAPYPSYTAAPPMPQGYNPYGTMPYPNTYNYPGGFPQAPGYSQQGYPQQPQGFPQQPQGFPGQGYQQQQQQQQQQQPPNSGW</sequence>
<name>A0A0T6BEX3_9SCAR</name>
<dbReference type="PROSITE" id="PS51180">
    <property type="entry name" value="BRO1"/>
    <property type="match status" value="1"/>
</dbReference>
<evidence type="ECO:0000313" key="5">
    <source>
        <dbReference type="Proteomes" id="UP000051574"/>
    </source>
</evidence>
<evidence type="ECO:0000313" key="4">
    <source>
        <dbReference type="EMBL" id="KRT85900.1"/>
    </source>
</evidence>